<gene>
    <name evidence="2" type="ORF">J2Z77_003817</name>
</gene>
<evidence type="ECO:0000256" key="1">
    <source>
        <dbReference type="SAM" id="MobiDB-lite"/>
    </source>
</evidence>
<dbReference type="EMBL" id="JAGGLQ010000006">
    <property type="protein sequence ID" value="MBP2038010.1"/>
    <property type="molecule type" value="Genomic_DNA"/>
</dbReference>
<organism evidence="2 3">
    <name type="scientific">Streptomyces avidinii</name>
    <dbReference type="NCBI Taxonomy" id="1895"/>
    <lineage>
        <taxon>Bacteria</taxon>
        <taxon>Bacillati</taxon>
        <taxon>Actinomycetota</taxon>
        <taxon>Actinomycetes</taxon>
        <taxon>Kitasatosporales</taxon>
        <taxon>Streptomycetaceae</taxon>
        <taxon>Streptomyces</taxon>
    </lineage>
</organism>
<protein>
    <submittedName>
        <fullName evidence="2">Uncharacterized protein</fullName>
    </submittedName>
</protein>
<accession>A0ABS4L7F7</accession>
<reference evidence="2 3" key="1">
    <citation type="submission" date="2021-03" db="EMBL/GenBank/DDBJ databases">
        <title>Genomic Encyclopedia of Type Strains, Phase IV (KMG-IV): sequencing the most valuable type-strain genomes for metagenomic binning, comparative biology and taxonomic classification.</title>
        <authorList>
            <person name="Goeker M."/>
        </authorList>
    </citation>
    <scope>NUCLEOTIDE SEQUENCE [LARGE SCALE GENOMIC DNA]</scope>
    <source>
        <strain evidence="2 3">DSM 40526</strain>
    </source>
</reference>
<dbReference type="Proteomes" id="UP001519310">
    <property type="component" value="Unassembled WGS sequence"/>
</dbReference>
<keyword evidence="3" id="KW-1185">Reference proteome</keyword>
<evidence type="ECO:0000313" key="2">
    <source>
        <dbReference type="EMBL" id="MBP2038010.1"/>
    </source>
</evidence>
<proteinExistence type="predicted"/>
<evidence type="ECO:0000313" key="3">
    <source>
        <dbReference type="Proteomes" id="UP001519310"/>
    </source>
</evidence>
<sequence>MRTSAGRSVQVAAQHRHGVRERAQPEVAVESAVEVGAVRTVEGPAAPVVARVEYPLPGRTSQVRTRLWVIMETA</sequence>
<comment type="caution">
    <text evidence="2">The sequence shown here is derived from an EMBL/GenBank/DDBJ whole genome shotgun (WGS) entry which is preliminary data.</text>
</comment>
<feature type="region of interest" description="Disordered" evidence="1">
    <location>
        <begin position="1"/>
        <end position="25"/>
    </location>
</feature>
<name>A0ABS4L7F7_STRAV</name>